<feature type="coiled-coil region" evidence="1">
    <location>
        <begin position="214"/>
        <end position="245"/>
    </location>
</feature>
<dbReference type="EMBL" id="BPWL01000015">
    <property type="protein sequence ID" value="GJJ16219.1"/>
    <property type="molecule type" value="Genomic_DNA"/>
</dbReference>
<gene>
    <name evidence="3" type="ORF">Clacol_010515</name>
</gene>
<feature type="compositionally biased region" description="Basic residues" evidence="2">
    <location>
        <begin position="633"/>
        <end position="643"/>
    </location>
</feature>
<feature type="compositionally biased region" description="Acidic residues" evidence="2">
    <location>
        <begin position="277"/>
        <end position="286"/>
    </location>
</feature>
<feature type="region of interest" description="Disordered" evidence="2">
    <location>
        <begin position="619"/>
        <end position="643"/>
    </location>
</feature>
<feature type="region of interest" description="Disordered" evidence="2">
    <location>
        <begin position="277"/>
        <end position="298"/>
    </location>
</feature>
<keyword evidence="4" id="KW-1185">Reference proteome</keyword>
<feature type="region of interest" description="Disordered" evidence="2">
    <location>
        <begin position="716"/>
        <end position="775"/>
    </location>
</feature>
<comment type="caution">
    <text evidence="3">The sequence shown here is derived from an EMBL/GenBank/DDBJ whole genome shotgun (WGS) entry which is preliminary data.</text>
</comment>
<protein>
    <recommendedName>
        <fullName evidence="5">FHA domain-containing protein</fullName>
    </recommendedName>
</protein>
<reference evidence="3" key="1">
    <citation type="submission" date="2021-10" db="EMBL/GenBank/DDBJ databases">
        <title>De novo Genome Assembly of Clathrus columnatus (Basidiomycota, Fungi) Using Illumina and Nanopore Sequence Data.</title>
        <authorList>
            <person name="Ogiso-Tanaka E."/>
            <person name="Itagaki H."/>
            <person name="Hosoya T."/>
            <person name="Hosaka K."/>
        </authorList>
    </citation>
    <scope>NUCLEOTIDE SEQUENCE</scope>
    <source>
        <strain evidence="3">MO-923</strain>
    </source>
</reference>
<evidence type="ECO:0000256" key="2">
    <source>
        <dbReference type="SAM" id="MobiDB-lite"/>
    </source>
</evidence>
<dbReference type="Proteomes" id="UP001050691">
    <property type="component" value="Unassembled WGS sequence"/>
</dbReference>
<evidence type="ECO:0000313" key="3">
    <source>
        <dbReference type="EMBL" id="GJJ16219.1"/>
    </source>
</evidence>
<proteinExistence type="predicted"/>
<dbReference type="AlphaFoldDB" id="A0AAV5AST9"/>
<evidence type="ECO:0008006" key="5">
    <source>
        <dbReference type="Google" id="ProtNLM"/>
    </source>
</evidence>
<name>A0AAV5AST9_9AGAM</name>
<evidence type="ECO:0000313" key="4">
    <source>
        <dbReference type="Proteomes" id="UP001050691"/>
    </source>
</evidence>
<keyword evidence="1" id="KW-0175">Coiled coil</keyword>
<organism evidence="3 4">
    <name type="scientific">Clathrus columnatus</name>
    <dbReference type="NCBI Taxonomy" id="1419009"/>
    <lineage>
        <taxon>Eukaryota</taxon>
        <taxon>Fungi</taxon>
        <taxon>Dikarya</taxon>
        <taxon>Basidiomycota</taxon>
        <taxon>Agaricomycotina</taxon>
        <taxon>Agaricomycetes</taxon>
        <taxon>Phallomycetidae</taxon>
        <taxon>Phallales</taxon>
        <taxon>Clathraceae</taxon>
        <taxon>Clathrus</taxon>
    </lineage>
</organism>
<evidence type="ECO:0000256" key="1">
    <source>
        <dbReference type="SAM" id="Coils"/>
    </source>
</evidence>
<accession>A0AAV5AST9</accession>
<sequence length="775" mass="87435">MLVYSRKACLVVKGANGVVIDGCEVVPTPGKDTTVPLSNGSEIEIHKKTFRFEYPPKEVRAALLLTPRTAKKSRRSLRMSMIASAKVFTPQKSTPIKMPLRTSGLRGEEEQWEALKSPVKISFEEQETVLIQGTGEDAVVVEEEKDLIILEHVEEQPETIELFSPTLSNSQTTAPKQEKTQVLSLPSQGFKTPPNRRKSGLSLHRAVVLRSAHRAYLEQERQRALEELENEHEEEEVELAISPERDLGPFELCGDARGDNNEVGMPFGEEIYNHVEDEGDDEDEGQDGVNNEELQGTDELEDEIVSNAVQPSSHTSRLYSGPLETIKAGFNIVKKLAYERSPERVPLSMEDEGIKARKAIGADGYSFSKTFMTPQPFSKRAQRVPVDIKPRQTLAGGELVPLFAGARRVPREPRITEEERQAIMERRRSALQTSTMLPPPGPRNNCIGKEEQYIPGQDNEDTETMLEKMKMKLESVRRRSEVRMARLSHVSPHKDIGHSMISSPSWCNEPKSRTLRMAEESLRQMKLEDNDEEQMHEISSPIRQKPLFPHSPRFETVREMTPRLHNEPQTPSFFGMKKMFNTMPSPGTPSFVGIKEMYKTVPVPTTPIMKLDEMFMEAEEPDVGGKSTNSRLPTRKGWGRKRATPAVREVIDVDAQTTQSNKRVVGKVAEPLVEVQNNQNHISARTNVSDDDQEPPMRITRSRGVKPIVDDSKIVKEPIKRATTRQTTKQQTNVATAESTKVRRGRTKQSVEQVKTEDITEAVPKPSTRRKPRLK</sequence>